<dbReference type="AlphaFoldDB" id="A0A817X0D7"/>
<dbReference type="InterPro" id="IPR015421">
    <property type="entry name" value="PyrdxlP-dep_Trfase_major"/>
</dbReference>
<reference evidence="2" key="1">
    <citation type="submission" date="2021-02" db="EMBL/GenBank/DDBJ databases">
        <authorList>
            <person name="Nowell W R."/>
        </authorList>
    </citation>
    <scope>NUCLEOTIDE SEQUENCE</scope>
</reference>
<accession>A0A817X0D7</accession>
<dbReference type="PANTHER" id="PTHR43686:SF1">
    <property type="entry name" value="AMINOTRAN_5 DOMAIN-CONTAINING PROTEIN"/>
    <property type="match status" value="1"/>
</dbReference>
<dbReference type="Proteomes" id="UP000663833">
    <property type="component" value="Unassembled WGS sequence"/>
</dbReference>
<dbReference type="InterPro" id="IPR015422">
    <property type="entry name" value="PyrdxlP-dep_Trfase_small"/>
</dbReference>
<dbReference type="Gene3D" id="3.90.1150.10">
    <property type="entry name" value="Aspartate Aminotransferase, domain 1"/>
    <property type="match status" value="1"/>
</dbReference>
<dbReference type="PANTHER" id="PTHR43686">
    <property type="entry name" value="SULFURTRANSFERASE-RELATED"/>
    <property type="match status" value="1"/>
</dbReference>
<dbReference type="EMBL" id="CAJNYD010001733">
    <property type="protein sequence ID" value="CAF3361580.1"/>
    <property type="molecule type" value="Genomic_DNA"/>
</dbReference>
<name>A0A817X0D7_9BILA</name>
<dbReference type="Pfam" id="PF00266">
    <property type="entry name" value="Aminotran_5"/>
    <property type="match status" value="1"/>
</dbReference>
<feature type="domain" description="Aminotransferase class V" evidence="1">
    <location>
        <begin position="160"/>
        <end position="522"/>
    </location>
</feature>
<dbReference type="Gene3D" id="3.40.640.10">
    <property type="entry name" value="Type I PLP-dependent aspartate aminotransferase-like (Major domain)"/>
    <property type="match status" value="1"/>
</dbReference>
<gene>
    <name evidence="2" type="ORF">LUA448_LOCUS14003</name>
</gene>
<organism evidence="2 3">
    <name type="scientific">Rotaria socialis</name>
    <dbReference type="NCBI Taxonomy" id="392032"/>
    <lineage>
        <taxon>Eukaryota</taxon>
        <taxon>Metazoa</taxon>
        <taxon>Spiralia</taxon>
        <taxon>Gnathifera</taxon>
        <taxon>Rotifera</taxon>
        <taxon>Eurotatoria</taxon>
        <taxon>Bdelloidea</taxon>
        <taxon>Philodinida</taxon>
        <taxon>Philodinidae</taxon>
        <taxon>Rotaria</taxon>
    </lineage>
</organism>
<proteinExistence type="predicted"/>
<dbReference type="SUPFAM" id="SSF53383">
    <property type="entry name" value="PLP-dependent transferases"/>
    <property type="match status" value="1"/>
</dbReference>
<comment type="caution">
    <text evidence="2">The sequence shown here is derived from an EMBL/GenBank/DDBJ whole genome shotgun (WGS) entry which is preliminary data.</text>
</comment>
<dbReference type="InterPro" id="IPR015424">
    <property type="entry name" value="PyrdxlP-dep_Trfase"/>
</dbReference>
<sequence>MESDFHKKSNVDQLTILCLCTSSDPMKRDFRWQLSHQNNETNSQVRNFEAGSSSNLATNGNDHEQQQISNVTTGASLNHQTFHHIIQNTNHDLSQTINDSNLIGYHGYFNGFVLSNNNRASPTNSNTQDNEKTNLFKYIATNIIGKDYIVNGPWGPRKMIYADYTASGRSLRFIENYIQNYVIPSYGNTHSENNACSLQTTKFRGEARALVKKSVNATDNDVVIFTGTGSTGAIHKLVNTLHLNDEENRNKTVIFISAFEYHSNILPWKETGIEIVRIPTNKQGLLDQDVLKEKLEYYRNKTEKHILCTFNAASNVTGIRTDVDSVSTLVHQHDGWIFWDYAAAAPYVKIDMNPSETAYKDAVFISTHKFVGGPGTPGILVAKKHLFHNIVPCGCGGGTVNFVTRLHTEYIHDIEIREEGGTPDIIGSIRAGLVFQLKDTVGHDLIQKREDELVEKFFRRFKNINSLIILGSQSVSRLAIFSFLIYVPMIKKYLHYNFICSLLNDLFGIQVRSGCACAGPYVLDLLGIDDEKAHVYAMFLAEDSNARIDEENNQIERNLLIKPGFTRLNLSYFASNEEIDYILNAIEFIATYGWQFLPLYTYNPSTGVWHHRDVAIEKYLLNYHSLKQIHYENGQMKADDPESDNKLYLPSQSTDISTPDNLFHKAETIAKDISERTPDYQNDPELNILDKYKHFIWFALPKDIAQIQISTTIDKTAFPAITDRDTN</sequence>
<evidence type="ECO:0000313" key="2">
    <source>
        <dbReference type="EMBL" id="CAF3361580.1"/>
    </source>
</evidence>
<evidence type="ECO:0000313" key="3">
    <source>
        <dbReference type="Proteomes" id="UP000663833"/>
    </source>
</evidence>
<dbReference type="InterPro" id="IPR000192">
    <property type="entry name" value="Aminotrans_V_dom"/>
</dbReference>
<evidence type="ECO:0000259" key="1">
    <source>
        <dbReference type="Pfam" id="PF00266"/>
    </source>
</evidence>
<protein>
    <recommendedName>
        <fullName evidence="1">Aminotransferase class V domain-containing protein</fullName>
    </recommendedName>
</protein>